<name>A0ABX5X581_9GAMM</name>
<evidence type="ECO:0000313" key="1">
    <source>
        <dbReference type="EMBL" id="QDO86514.1"/>
    </source>
</evidence>
<gene>
    <name evidence="1" type="ORF">FM037_03040</name>
</gene>
<reference evidence="1 2" key="1">
    <citation type="submission" date="2019-07" db="EMBL/GenBank/DDBJ databases">
        <title>Shewanella sp. YLB-06 whole genomic sequence.</title>
        <authorList>
            <person name="Yu L."/>
        </authorList>
    </citation>
    <scope>NUCLEOTIDE SEQUENCE [LARGE SCALE GENOMIC DNA]</scope>
    <source>
        <strain evidence="1 2">YLB-06</strain>
    </source>
</reference>
<organism evidence="1 2">
    <name type="scientific">Shewanella psychropiezotolerans</name>
    <dbReference type="NCBI Taxonomy" id="2593655"/>
    <lineage>
        <taxon>Bacteria</taxon>
        <taxon>Pseudomonadati</taxon>
        <taxon>Pseudomonadota</taxon>
        <taxon>Gammaproteobacteria</taxon>
        <taxon>Alteromonadales</taxon>
        <taxon>Shewanellaceae</taxon>
        <taxon>Shewanella</taxon>
    </lineage>
</organism>
<protein>
    <submittedName>
        <fullName evidence="1">Uncharacterized protein</fullName>
    </submittedName>
</protein>
<dbReference type="EMBL" id="CP041614">
    <property type="protein sequence ID" value="QDO86514.1"/>
    <property type="molecule type" value="Genomic_DNA"/>
</dbReference>
<keyword evidence="2" id="KW-1185">Reference proteome</keyword>
<evidence type="ECO:0000313" key="2">
    <source>
        <dbReference type="Proteomes" id="UP000315947"/>
    </source>
</evidence>
<accession>A0ABX5X581</accession>
<proteinExistence type="predicted"/>
<dbReference type="Proteomes" id="UP000315947">
    <property type="component" value="Chromosome"/>
</dbReference>
<sequence length="92" mass="9425">MFVGVALSMSQLASAGIIKPDCTPEKATKSAVANATIGIKGRCSPAETAKNATTKAVNEALPDEGVAGKVVDIAKPKKNDKLMKKASKAIID</sequence>